<dbReference type="Pfam" id="PF04179">
    <property type="entry name" value="Init_tRNA_PT"/>
    <property type="match status" value="1"/>
</dbReference>
<feature type="domain" description="Rit1 N-terminal" evidence="2">
    <location>
        <begin position="30"/>
        <end position="330"/>
    </location>
</feature>
<comment type="caution">
    <text evidence="3">The sequence shown here is derived from an EMBL/GenBank/DDBJ whole genome shotgun (WGS) entry which is preliminary data.</text>
</comment>
<evidence type="ECO:0000259" key="2">
    <source>
        <dbReference type="Pfam" id="PF17184"/>
    </source>
</evidence>
<dbReference type="OrthoDB" id="45256at2759"/>
<evidence type="ECO:0000313" key="3">
    <source>
        <dbReference type="EMBL" id="KAH7363159.1"/>
    </source>
</evidence>
<dbReference type="GO" id="GO:0043399">
    <property type="term" value="F:tRNA adenosine(64)-2'-O-ribosylphosphate transferase activity"/>
    <property type="evidence" value="ECO:0007669"/>
    <property type="project" value="InterPro"/>
</dbReference>
<sequence>MATPQPTTLADIVFPSASAQPNLNTLLTDLKRANLSIRNRLRSILQDAESVRQAYAALGGLSQDESAARLQKPTLDEPGRPAEAVGRPLVANERCGSWYVRPSDKGASAYFKSTDGHDNAWKFSTRRLNLHLLEVIGRHDGCIIVDSTRRGKRMPDALSKTIPIWCAVLNRALFPSLAADPYHALYTPPQVVSPSEHAQIAALLPTFLKSFKALDLDLPALKTKVSKPLRPFWVTPDSDLSAFLDQDGASIFEDFHPVICCTASLRVAGGELTTMGSSARDGGSYVYVQGAGDDTENWACGLTAELWWANVEKLMSTDEAKLPEVIAELVRESEARALEKGSAVEATPVAPGVAVCTLGQLEAAAADDDTFKIALLPTVTPAETWTKSPTEMAIGIGKHKLASRNLRPALKDLCTAASSFFAKRLDTDGKPREGVRVVVACESGRDASVAAALAVSMWCFDADGRYRASDTRTIFTKDMVKVRLGVIMTAFPAANPNRASLQSVNSFLMDYTR</sequence>
<dbReference type="PANTHER" id="PTHR31811:SF0">
    <property type="entry name" value="TRNA A64-2'-O-RIBOSYLPHOSPHATE TRANSFERASE"/>
    <property type="match status" value="1"/>
</dbReference>
<feature type="domain" description="Rit1 DUSP-like" evidence="1">
    <location>
        <begin position="392"/>
        <end position="508"/>
    </location>
</feature>
<protein>
    <submittedName>
        <fullName evidence="3">tRNA A64-2'-O-ribosylphosphate transferase</fullName>
    </submittedName>
</protein>
<proteinExistence type="predicted"/>
<gene>
    <name evidence="3" type="ORF">B0T11DRAFT_329161</name>
</gene>
<keyword evidence="4" id="KW-1185">Reference proteome</keyword>
<organism evidence="3 4">
    <name type="scientific">Plectosphaerella cucumerina</name>
    <dbReference type="NCBI Taxonomy" id="40658"/>
    <lineage>
        <taxon>Eukaryota</taxon>
        <taxon>Fungi</taxon>
        <taxon>Dikarya</taxon>
        <taxon>Ascomycota</taxon>
        <taxon>Pezizomycotina</taxon>
        <taxon>Sordariomycetes</taxon>
        <taxon>Hypocreomycetidae</taxon>
        <taxon>Glomerellales</taxon>
        <taxon>Plectosphaerellaceae</taxon>
        <taxon>Plectosphaerella</taxon>
    </lineage>
</organism>
<dbReference type="InterPro" id="IPR033421">
    <property type="entry name" value="Rit1_DUSP-like"/>
</dbReference>
<dbReference type="InterPro" id="IPR007306">
    <property type="entry name" value="Rit1"/>
</dbReference>
<evidence type="ECO:0000259" key="1">
    <source>
        <dbReference type="Pfam" id="PF04179"/>
    </source>
</evidence>
<evidence type="ECO:0000313" key="4">
    <source>
        <dbReference type="Proteomes" id="UP000813385"/>
    </source>
</evidence>
<dbReference type="EMBL" id="JAGPXD010000003">
    <property type="protein sequence ID" value="KAH7363159.1"/>
    <property type="molecule type" value="Genomic_DNA"/>
</dbReference>
<dbReference type="PIRSF" id="PIRSF007747">
    <property type="entry name" value="Ribosyl_Ptfrase"/>
    <property type="match status" value="1"/>
</dbReference>
<dbReference type="Proteomes" id="UP000813385">
    <property type="component" value="Unassembled WGS sequence"/>
</dbReference>
<accession>A0A8K0TJA2</accession>
<dbReference type="InterPro" id="IPR033449">
    <property type="entry name" value="Rit1_N"/>
</dbReference>
<dbReference type="GO" id="GO:0005737">
    <property type="term" value="C:cytoplasm"/>
    <property type="evidence" value="ECO:0007669"/>
    <property type="project" value="TreeGrafter"/>
</dbReference>
<dbReference type="PANTHER" id="PTHR31811">
    <property type="entry name" value="TRNA A64-2'-O-RIBOSYLPHOSPHATE TRANSFERASE"/>
    <property type="match status" value="1"/>
</dbReference>
<dbReference type="Pfam" id="PF17184">
    <property type="entry name" value="Rit1_C"/>
    <property type="match status" value="1"/>
</dbReference>
<dbReference type="GO" id="GO:0019988">
    <property type="term" value="P:charged-tRNA amino acid modification"/>
    <property type="evidence" value="ECO:0007669"/>
    <property type="project" value="InterPro"/>
</dbReference>
<keyword evidence="3" id="KW-0808">Transferase</keyword>
<dbReference type="AlphaFoldDB" id="A0A8K0TJA2"/>
<name>A0A8K0TJA2_9PEZI</name>
<reference evidence="3" key="1">
    <citation type="journal article" date="2021" name="Nat. Commun.">
        <title>Genetic determinants of endophytism in the Arabidopsis root mycobiome.</title>
        <authorList>
            <person name="Mesny F."/>
            <person name="Miyauchi S."/>
            <person name="Thiergart T."/>
            <person name="Pickel B."/>
            <person name="Atanasova L."/>
            <person name="Karlsson M."/>
            <person name="Huettel B."/>
            <person name="Barry K.W."/>
            <person name="Haridas S."/>
            <person name="Chen C."/>
            <person name="Bauer D."/>
            <person name="Andreopoulos W."/>
            <person name="Pangilinan J."/>
            <person name="LaButti K."/>
            <person name="Riley R."/>
            <person name="Lipzen A."/>
            <person name="Clum A."/>
            <person name="Drula E."/>
            <person name="Henrissat B."/>
            <person name="Kohler A."/>
            <person name="Grigoriev I.V."/>
            <person name="Martin F.M."/>
            <person name="Hacquard S."/>
        </authorList>
    </citation>
    <scope>NUCLEOTIDE SEQUENCE</scope>
    <source>
        <strain evidence="3">MPI-CAGE-AT-0016</strain>
    </source>
</reference>